<dbReference type="Proteomes" id="UP000248916">
    <property type="component" value="Unassembled WGS sequence"/>
</dbReference>
<keyword evidence="3" id="KW-1185">Reference proteome</keyword>
<comment type="caution">
    <text evidence="2">The sequence shown here is derived from an EMBL/GenBank/DDBJ whole genome shotgun (WGS) entry which is preliminary data.</text>
</comment>
<gene>
    <name evidence="2" type="ORF">LX81_03352</name>
</gene>
<evidence type="ECO:0000313" key="2">
    <source>
        <dbReference type="EMBL" id="PZX13124.1"/>
    </source>
</evidence>
<dbReference type="PROSITE" id="PS51257">
    <property type="entry name" value="PROKAR_LIPOPROTEIN"/>
    <property type="match status" value="1"/>
</dbReference>
<dbReference type="AlphaFoldDB" id="A0A2W7N8D9"/>
<evidence type="ECO:0000256" key="1">
    <source>
        <dbReference type="SAM" id="SignalP"/>
    </source>
</evidence>
<evidence type="ECO:0000313" key="3">
    <source>
        <dbReference type="Proteomes" id="UP000248916"/>
    </source>
</evidence>
<dbReference type="EMBL" id="QKZL01000019">
    <property type="protein sequence ID" value="PZX13124.1"/>
    <property type="molecule type" value="Genomic_DNA"/>
</dbReference>
<feature type="signal peptide" evidence="1">
    <location>
        <begin position="1"/>
        <end position="22"/>
    </location>
</feature>
<sequence length="95" mass="9761">MPANRRAFSLAALLCLLAGCSADPMDGTDGIFPTAGLAQAHNANVHVINPNAGYGARGNPGASGKRAAVVIDRYNTDADSDDNSDSLGTIEFNLQ</sequence>
<organism evidence="2 3">
    <name type="scientific">Palleronia aestuarii</name>
    <dbReference type="NCBI Taxonomy" id="568105"/>
    <lineage>
        <taxon>Bacteria</taxon>
        <taxon>Pseudomonadati</taxon>
        <taxon>Pseudomonadota</taxon>
        <taxon>Alphaproteobacteria</taxon>
        <taxon>Rhodobacterales</taxon>
        <taxon>Roseobacteraceae</taxon>
        <taxon>Palleronia</taxon>
    </lineage>
</organism>
<proteinExistence type="predicted"/>
<feature type="chain" id="PRO_5015904573" evidence="1">
    <location>
        <begin position="23"/>
        <end position="95"/>
    </location>
</feature>
<accession>A0A2W7N8D9</accession>
<name>A0A2W7N8D9_9RHOB</name>
<protein>
    <submittedName>
        <fullName evidence="2">Uncharacterized protein</fullName>
    </submittedName>
</protein>
<keyword evidence="1" id="KW-0732">Signal</keyword>
<reference evidence="2 3" key="1">
    <citation type="submission" date="2018-06" db="EMBL/GenBank/DDBJ databases">
        <title>Genomic Encyclopedia of Archaeal and Bacterial Type Strains, Phase II (KMG-II): from individual species to whole genera.</title>
        <authorList>
            <person name="Goeker M."/>
        </authorList>
    </citation>
    <scope>NUCLEOTIDE SEQUENCE [LARGE SCALE GENOMIC DNA]</scope>
    <source>
        <strain evidence="2 3">DSM 22009</strain>
    </source>
</reference>